<keyword evidence="8" id="KW-0804">Transcription</keyword>
<evidence type="ECO:0000313" key="12">
    <source>
        <dbReference type="Proteomes" id="UP000271098"/>
    </source>
</evidence>
<evidence type="ECO:0000256" key="1">
    <source>
        <dbReference type="ARBA" id="ARBA00004123"/>
    </source>
</evidence>
<evidence type="ECO:0000313" key="11">
    <source>
        <dbReference type="EMBL" id="VDN23010.1"/>
    </source>
</evidence>
<evidence type="ECO:0000313" key="13">
    <source>
        <dbReference type="WBParaSite" id="GPUH_0001381801-mRNA-1"/>
    </source>
</evidence>
<dbReference type="PANTHER" id="PTHR12360">
    <property type="entry name" value="NUCLEAR TRANSCRIPTION FACTOR, X-BOX BINDING 1 NFX1"/>
    <property type="match status" value="1"/>
</dbReference>
<dbReference type="GO" id="GO:0000981">
    <property type="term" value="F:DNA-binding transcription factor activity, RNA polymerase II-specific"/>
    <property type="evidence" value="ECO:0007669"/>
    <property type="project" value="TreeGrafter"/>
</dbReference>
<dbReference type="PANTHER" id="PTHR12360:SF12">
    <property type="entry name" value="TRANSCRIPTIONAL REPRESSOR NF-X1"/>
    <property type="match status" value="1"/>
</dbReference>
<keyword evidence="3" id="KW-0479">Metal-binding</keyword>
<dbReference type="OrthoDB" id="6512771at2759"/>
<dbReference type="GO" id="GO:0000122">
    <property type="term" value="P:negative regulation of transcription by RNA polymerase II"/>
    <property type="evidence" value="ECO:0007669"/>
    <property type="project" value="TreeGrafter"/>
</dbReference>
<dbReference type="GO" id="GO:0005634">
    <property type="term" value="C:nucleus"/>
    <property type="evidence" value="ECO:0007669"/>
    <property type="project" value="UniProtKB-SubCell"/>
</dbReference>
<dbReference type="Proteomes" id="UP000271098">
    <property type="component" value="Unassembled WGS sequence"/>
</dbReference>
<dbReference type="AlphaFoldDB" id="A0A183DYL2"/>
<gene>
    <name evidence="11" type="ORF">GPUH_LOCUS13803</name>
</gene>
<comment type="similarity">
    <text evidence="2">Belongs to the NFX1 family.</text>
</comment>
<dbReference type="InterPro" id="IPR000967">
    <property type="entry name" value="Znf_NFX1"/>
</dbReference>
<dbReference type="InterPro" id="IPR034078">
    <property type="entry name" value="NFX1_fam"/>
</dbReference>
<keyword evidence="6" id="KW-0862">Zinc</keyword>
<protein>
    <submittedName>
        <fullName evidence="13">TIL domain-containing protein</fullName>
    </submittedName>
</protein>
<evidence type="ECO:0000256" key="9">
    <source>
        <dbReference type="ARBA" id="ARBA00023242"/>
    </source>
</evidence>
<proteinExistence type="inferred from homology"/>
<reference evidence="13" key="1">
    <citation type="submission" date="2016-06" db="UniProtKB">
        <authorList>
            <consortium name="WormBaseParasite"/>
        </authorList>
    </citation>
    <scope>IDENTIFICATION</scope>
</reference>
<evidence type="ECO:0000256" key="6">
    <source>
        <dbReference type="ARBA" id="ARBA00022833"/>
    </source>
</evidence>
<feature type="domain" description="NF-X1-type" evidence="10">
    <location>
        <begin position="116"/>
        <end position="139"/>
    </location>
</feature>
<feature type="domain" description="NF-X1-type" evidence="10">
    <location>
        <begin position="62"/>
        <end position="81"/>
    </location>
</feature>
<dbReference type="GO" id="GO:0000977">
    <property type="term" value="F:RNA polymerase II transcription regulatory region sequence-specific DNA binding"/>
    <property type="evidence" value="ECO:0007669"/>
    <property type="project" value="TreeGrafter"/>
</dbReference>
<keyword evidence="12" id="KW-1185">Reference proteome</keyword>
<keyword evidence="5" id="KW-0863">Zinc-finger</keyword>
<evidence type="ECO:0000256" key="7">
    <source>
        <dbReference type="ARBA" id="ARBA00023015"/>
    </source>
</evidence>
<evidence type="ECO:0000256" key="3">
    <source>
        <dbReference type="ARBA" id="ARBA00022723"/>
    </source>
</evidence>
<dbReference type="GO" id="GO:0008270">
    <property type="term" value="F:zinc ion binding"/>
    <property type="evidence" value="ECO:0007669"/>
    <property type="project" value="UniProtKB-KW"/>
</dbReference>
<dbReference type="EMBL" id="UYRT01080580">
    <property type="protein sequence ID" value="VDN23010.1"/>
    <property type="molecule type" value="Genomic_DNA"/>
</dbReference>
<keyword evidence="4" id="KW-0677">Repeat</keyword>
<sequence length="175" mass="19386">MRMLDIAANLSVMERLQRLQLISVKSFEEQYCLCGSTVRHPPVPCGTSLPECTEPCSREHSCGHPPTHNCHAEPECPPCTMLTQKQCYGGHEIRANIPCYLNDVSCGRPCGKELPCGVHYCKRICHPGPCLANSAPCQQPCTVRRFGEACDHICGLPCHGNTPCPKRLKIFFVCF</sequence>
<evidence type="ECO:0000256" key="8">
    <source>
        <dbReference type="ARBA" id="ARBA00023163"/>
    </source>
</evidence>
<dbReference type="WBParaSite" id="GPUH_0001381801-mRNA-1">
    <property type="protein sequence ID" value="GPUH_0001381801-mRNA-1"/>
    <property type="gene ID" value="GPUH_0001381801"/>
</dbReference>
<comment type="subcellular location">
    <subcellularLocation>
        <location evidence="1">Nucleus</location>
    </subcellularLocation>
</comment>
<evidence type="ECO:0000256" key="5">
    <source>
        <dbReference type="ARBA" id="ARBA00022771"/>
    </source>
</evidence>
<dbReference type="CDD" id="cd06008">
    <property type="entry name" value="NF-X1-zinc-finger"/>
    <property type="match status" value="1"/>
</dbReference>
<accession>A0A183DYL2</accession>
<keyword evidence="9" id="KW-0539">Nucleus</keyword>
<evidence type="ECO:0000256" key="2">
    <source>
        <dbReference type="ARBA" id="ARBA00007269"/>
    </source>
</evidence>
<organism evidence="13">
    <name type="scientific">Gongylonema pulchrum</name>
    <dbReference type="NCBI Taxonomy" id="637853"/>
    <lineage>
        <taxon>Eukaryota</taxon>
        <taxon>Metazoa</taxon>
        <taxon>Ecdysozoa</taxon>
        <taxon>Nematoda</taxon>
        <taxon>Chromadorea</taxon>
        <taxon>Rhabditida</taxon>
        <taxon>Spirurina</taxon>
        <taxon>Spiruromorpha</taxon>
        <taxon>Spiruroidea</taxon>
        <taxon>Gongylonematidae</taxon>
        <taxon>Gongylonema</taxon>
    </lineage>
</organism>
<evidence type="ECO:0000259" key="10">
    <source>
        <dbReference type="SMART" id="SM00438"/>
    </source>
</evidence>
<evidence type="ECO:0000256" key="4">
    <source>
        <dbReference type="ARBA" id="ARBA00022737"/>
    </source>
</evidence>
<name>A0A183DYL2_9BILA</name>
<reference evidence="11 12" key="2">
    <citation type="submission" date="2018-11" db="EMBL/GenBank/DDBJ databases">
        <authorList>
            <consortium name="Pathogen Informatics"/>
        </authorList>
    </citation>
    <scope>NUCLEOTIDE SEQUENCE [LARGE SCALE GENOMIC DNA]</scope>
</reference>
<keyword evidence="7" id="KW-0805">Transcription regulation</keyword>
<feature type="domain" description="NF-X1-type" evidence="10">
    <location>
        <begin position="150"/>
        <end position="168"/>
    </location>
</feature>
<dbReference type="SMART" id="SM00438">
    <property type="entry name" value="ZnF_NFX"/>
    <property type="match status" value="3"/>
</dbReference>